<organism evidence="3 4">
    <name type="scientific">Halococcus thailandensis JCM 13552</name>
    <dbReference type="NCBI Taxonomy" id="1227457"/>
    <lineage>
        <taxon>Archaea</taxon>
        <taxon>Methanobacteriati</taxon>
        <taxon>Methanobacteriota</taxon>
        <taxon>Stenosarchaea group</taxon>
        <taxon>Halobacteria</taxon>
        <taxon>Halobacteriales</taxon>
        <taxon>Halococcaceae</taxon>
        <taxon>Halococcus</taxon>
    </lineage>
</organism>
<dbReference type="GO" id="GO:0050661">
    <property type="term" value="F:NADP binding"/>
    <property type="evidence" value="ECO:0007669"/>
    <property type="project" value="InterPro"/>
</dbReference>
<dbReference type="EC" id="1.2.1.70" evidence="3"/>
<dbReference type="Proteomes" id="UP000011680">
    <property type="component" value="Unassembled WGS sequence"/>
</dbReference>
<dbReference type="GO" id="GO:0033014">
    <property type="term" value="P:tetrapyrrole biosynthetic process"/>
    <property type="evidence" value="ECO:0007669"/>
    <property type="project" value="InterPro"/>
</dbReference>
<dbReference type="SUPFAM" id="SSF69075">
    <property type="entry name" value="Glutamyl tRNA-reductase dimerization domain"/>
    <property type="match status" value="1"/>
</dbReference>
<dbReference type="GO" id="GO:0008883">
    <property type="term" value="F:glutamyl-tRNA reductase activity"/>
    <property type="evidence" value="ECO:0007669"/>
    <property type="project" value="UniProtKB-EC"/>
</dbReference>
<evidence type="ECO:0000259" key="2">
    <source>
        <dbReference type="Pfam" id="PF00745"/>
    </source>
</evidence>
<reference evidence="3 4" key="1">
    <citation type="journal article" date="2014" name="PLoS Genet.">
        <title>Phylogenetically driven sequencing of extremely halophilic archaea reveals strategies for static and dynamic osmo-response.</title>
        <authorList>
            <person name="Becker E.A."/>
            <person name="Seitzer P.M."/>
            <person name="Tritt A."/>
            <person name="Larsen D."/>
            <person name="Krusor M."/>
            <person name="Yao A.I."/>
            <person name="Wu D."/>
            <person name="Madern D."/>
            <person name="Eisen J.A."/>
            <person name="Darling A.E."/>
            <person name="Facciotti M.T."/>
        </authorList>
    </citation>
    <scope>NUCLEOTIDE SEQUENCE [LARGE SCALE GENOMIC DNA]</scope>
    <source>
        <strain evidence="3 4">JCM 13552</strain>
    </source>
</reference>
<dbReference type="Pfam" id="PF00745">
    <property type="entry name" value="GlutR_dimer"/>
    <property type="match status" value="1"/>
</dbReference>
<dbReference type="InterPro" id="IPR036453">
    <property type="entry name" value="GluRdtase_dimer_dom_sf"/>
</dbReference>
<gene>
    <name evidence="3" type="primary">hemA</name>
    <name evidence="3" type="ORF">C451_02435</name>
</gene>
<protein>
    <submittedName>
        <fullName evidence="3">Glutamyl-tRNA reductase</fullName>
        <ecNumber evidence="3">1.2.1.70</ecNumber>
    </submittedName>
</protein>
<dbReference type="eggNOG" id="arCOG01036">
    <property type="taxonomic scope" value="Archaea"/>
</dbReference>
<proteinExistence type="predicted"/>
<sequence>MMTDAVEVTETVVDGTPDRPVESNHSERVENAIVAISRDAERLKRREVEKAISKFEAYGDLADGQHETVETMAEAIVGHLLAVPMATLREADEREAVDVALRLFGSRSETNERCSAFAEVTDDN</sequence>
<evidence type="ECO:0000256" key="1">
    <source>
        <dbReference type="SAM" id="MobiDB-lite"/>
    </source>
</evidence>
<feature type="domain" description="Tetrapyrrole biosynthesis glutamyl-tRNA reductase dimerisation" evidence="2">
    <location>
        <begin position="25"/>
        <end position="105"/>
    </location>
</feature>
<evidence type="ECO:0000313" key="4">
    <source>
        <dbReference type="Proteomes" id="UP000011680"/>
    </source>
</evidence>
<dbReference type="PATRIC" id="fig|1227457.3.peg.430"/>
<comment type="caution">
    <text evidence="3">The sequence shown here is derived from an EMBL/GenBank/DDBJ whole genome shotgun (WGS) entry which is preliminary data.</text>
</comment>
<dbReference type="AlphaFoldDB" id="M0NID1"/>
<feature type="compositionally biased region" description="Low complexity" evidence="1">
    <location>
        <begin position="1"/>
        <end position="13"/>
    </location>
</feature>
<evidence type="ECO:0000313" key="3">
    <source>
        <dbReference type="EMBL" id="EMA56425.1"/>
    </source>
</evidence>
<keyword evidence="3" id="KW-0560">Oxidoreductase</keyword>
<dbReference type="STRING" id="1227457.C451_02435"/>
<feature type="region of interest" description="Disordered" evidence="1">
    <location>
        <begin position="1"/>
        <end position="26"/>
    </location>
</feature>
<accession>M0NID1</accession>
<dbReference type="EMBL" id="AOMF01000049">
    <property type="protein sequence ID" value="EMA56425.1"/>
    <property type="molecule type" value="Genomic_DNA"/>
</dbReference>
<name>M0NID1_9EURY</name>
<feature type="compositionally biased region" description="Basic and acidic residues" evidence="1">
    <location>
        <begin position="16"/>
        <end position="26"/>
    </location>
</feature>
<keyword evidence="4" id="KW-1185">Reference proteome</keyword>
<dbReference type="InterPro" id="IPR015896">
    <property type="entry name" value="4pyrrol_synth_GluRdtase_dimer"/>
</dbReference>